<dbReference type="AlphaFoldDB" id="A0A3R6WFY7"/>
<feature type="non-terminal residue" evidence="2">
    <location>
        <position position="1"/>
    </location>
</feature>
<accession>A0A3R6WFY7</accession>
<sequence>LSLAAVARADCDSDVTTANAVLFTQACMNDLQGGDRLSYATVFEDYRSNANTIYKYGLCGSTTCKDEVAASNYPTCAVTSATSYTAEVAGLATACGTLDTAVAANGGTCTEAQIADNIWAKHVVVLDSACATGISATAGSSWYTVFQTLDTATPSTLTDYCATSACVDLATTTKAKLASCTDGTDSNKDLYAAVGDVITYCNTPTTTAAPTTTATTTAAPTTTATTTAAPTTTATTTAAPTTTATTTAAPTTTATTTAAPTTTATTTAAPTTTATTTVAPGATTTTAAPTTTATTTAAPAATTTVAPTTTTAAPTPTPTKSSATTVGATALVTLAVAVMAL</sequence>
<reference evidence="2 3" key="1">
    <citation type="submission" date="2018-08" db="EMBL/GenBank/DDBJ databases">
        <title>Aphanomyces genome sequencing and annotation.</title>
        <authorList>
            <person name="Minardi D."/>
            <person name="Oidtmann B."/>
            <person name="Van Der Giezen M."/>
            <person name="Studholme D.J."/>
        </authorList>
    </citation>
    <scope>NUCLEOTIDE SEQUENCE [LARGE SCALE GENOMIC DNA]</scope>
    <source>
        <strain evidence="2 3">NJM0002</strain>
    </source>
</reference>
<evidence type="ECO:0000313" key="2">
    <source>
        <dbReference type="EMBL" id="RHY24086.1"/>
    </source>
</evidence>
<name>A0A3R6WFY7_9STRA</name>
<proteinExistence type="predicted"/>
<evidence type="ECO:0000256" key="1">
    <source>
        <dbReference type="SAM" id="MobiDB-lite"/>
    </source>
</evidence>
<comment type="caution">
    <text evidence="2">The sequence shown here is derived from an EMBL/GenBank/DDBJ whole genome shotgun (WGS) entry which is preliminary data.</text>
</comment>
<organism evidence="2 3">
    <name type="scientific">Aphanomyces invadans</name>
    <dbReference type="NCBI Taxonomy" id="157072"/>
    <lineage>
        <taxon>Eukaryota</taxon>
        <taxon>Sar</taxon>
        <taxon>Stramenopiles</taxon>
        <taxon>Oomycota</taxon>
        <taxon>Saprolegniomycetes</taxon>
        <taxon>Saprolegniales</taxon>
        <taxon>Verrucalvaceae</taxon>
        <taxon>Aphanomyces</taxon>
    </lineage>
</organism>
<dbReference type="EMBL" id="QUSY01001676">
    <property type="protein sequence ID" value="RHY24086.1"/>
    <property type="molecule type" value="Genomic_DNA"/>
</dbReference>
<evidence type="ECO:0000313" key="3">
    <source>
        <dbReference type="Proteomes" id="UP000285060"/>
    </source>
</evidence>
<dbReference type="VEuPathDB" id="FungiDB:H310_10002"/>
<feature type="compositionally biased region" description="Low complexity" evidence="1">
    <location>
        <begin position="211"/>
        <end position="314"/>
    </location>
</feature>
<feature type="region of interest" description="Disordered" evidence="1">
    <location>
        <begin position="211"/>
        <end position="323"/>
    </location>
</feature>
<dbReference type="Proteomes" id="UP000285060">
    <property type="component" value="Unassembled WGS sequence"/>
</dbReference>
<keyword evidence="3" id="KW-1185">Reference proteome</keyword>
<protein>
    <submittedName>
        <fullName evidence="2">Uncharacterized protein</fullName>
    </submittedName>
</protein>
<gene>
    <name evidence="2" type="ORF">DYB32_008981</name>
</gene>